<protein>
    <submittedName>
        <fullName evidence="2">Uncharacterized protein</fullName>
    </submittedName>
</protein>
<dbReference type="EMBL" id="JAHRIO010081278">
    <property type="protein sequence ID" value="MEQ2185303.1"/>
    <property type="molecule type" value="Genomic_DNA"/>
</dbReference>
<evidence type="ECO:0000256" key="1">
    <source>
        <dbReference type="SAM" id="MobiDB-lite"/>
    </source>
</evidence>
<feature type="compositionally biased region" description="Polar residues" evidence="1">
    <location>
        <begin position="189"/>
        <end position="199"/>
    </location>
</feature>
<reference evidence="2 3" key="1">
    <citation type="submission" date="2021-06" db="EMBL/GenBank/DDBJ databases">
        <authorList>
            <person name="Palmer J.M."/>
        </authorList>
    </citation>
    <scope>NUCLEOTIDE SEQUENCE [LARGE SCALE GENOMIC DNA]</scope>
    <source>
        <strain evidence="2 3">GA_2019</strain>
        <tissue evidence="2">Muscle</tissue>
    </source>
</reference>
<proteinExistence type="predicted"/>
<comment type="caution">
    <text evidence="2">The sequence shown here is derived from an EMBL/GenBank/DDBJ whole genome shotgun (WGS) entry which is preliminary data.</text>
</comment>
<evidence type="ECO:0000313" key="2">
    <source>
        <dbReference type="EMBL" id="MEQ2185303.1"/>
    </source>
</evidence>
<feature type="region of interest" description="Disordered" evidence="1">
    <location>
        <begin position="189"/>
        <end position="217"/>
    </location>
</feature>
<sequence>MRPNANLDSSCMAGRALPSAVGCEKVLVSVQQACSCWTHTAGRRMTKAALASRRLKKALDGADWADGASSCKRPRAVLTATDTESPEPPREALGGPHHLALFPDANGTSAVDRFIEVQLAMDLAKQSLPSQQAASPRTGQSAAIRAGIIRKHLPEMLNAKAGRAHVVIVLRQQRSRKGPQRRLSIINRQAATKGSNGLKTPSRPWRGNSSSKLQDSARAEICHW</sequence>
<keyword evidence="3" id="KW-1185">Reference proteome</keyword>
<name>A0ABV0PPF4_9TELE</name>
<dbReference type="Proteomes" id="UP001476798">
    <property type="component" value="Unassembled WGS sequence"/>
</dbReference>
<accession>A0ABV0PPF4</accession>
<organism evidence="2 3">
    <name type="scientific">Goodea atripinnis</name>
    <dbReference type="NCBI Taxonomy" id="208336"/>
    <lineage>
        <taxon>Eukaryota</taxon>
        <taxon>Metazoa</taxon>
        <taxon>Chordata</taxon>
        <taxon>Craniata</taxon>
        <taxon>Vertebrata</taxon>
        <taxon>Euteleostomi</taxon>
        <taxon>Actinopterygii</taxon>
        <taxon>Neopterygii</taxon>
        <taxon>Teleostei</taxon>
        <taxon>Neoteleostei</taxon>
        <taxon>Acanthomorphata</taxon>
        <taxon>Ovalentaria</taxon>
        <taxon>Atherinomorphae</taxon>
        <taxon>Cyprinodontiformes</taxon>
        <taxon>Goodeidae</taxon>
        <taxon>Goodea</taxon>
    </lineage>
</organism>
<evidence type="ECO:0000313" key="3">
    <source>
        <dbReference type="Proteomes" id="UP001476798"/>
    </source>
</evidence>
<gene>
    <name evidence="2" type="ORF">GOODEAATRI_016751</name>
</gene>